<evidence type="ECO:0000313" key="2">
    <source>
        <dbReference type="EMBL" id="BCX45897.1"/>
    </source>
</evidence>
<dbReference type="EMBL" id="AP024684">
    <property type="protein sequence ID" value="BCX45897.1"/>
    <property type="molecule type" value="Genomic_DNA"/>
</dbReference>
<sequence>MRTMRSLTPYRHWMAWALLLAAPVAAAAQSPQCGLFKADEGSSTLRVSSSNRGEQKHFGSAPTPVAFQQIEGKLQLVNLEYGLPSALQVRDRGRTLEVDGTIYNLQAPAQCAAAATPAAGSCLADAAACLDNRHEATPTALEAACREGVPGMCLQLADRWHDEARAPATPDEAQQQAILDTALAGIALPAPCRDGGFSNETPACAAALEADPALQEQIVKAAMGAAMVEAVSSVLSPSTPVVMPAVQRQQLLQLCQQVSHGGFCSRVAELSWESGDHLQAVQALAVACAPGNDSAACERLPALQALGTSLRPQPATALPCGNFHAEGGLMDTLDFGDAGRVGIGWDSQLRARVEDGDIRIRHDKGGDFVLRPLPGGQLLGLDTWTRFQVFVPTGEGASTCNPPKHYTVLPLPRDCPQALASGGAEACCAEGKLQGCNILGNRLALSGQWRQAAEHYATVCRAGVREGCENLVAAQGHSGDVDAHATLERLCTADRSGRHVACDVLDTGNWSALELGRVLQEAVDGAAAGDTPAPRASNRKR</sequence>
<accession>A0ABM7R8R1</accession>
<reference evidence="2 3" key="1">
    <citation type="submission" date="2021-05" db="EMBL/GenBank/DDBJ databases">
        <title>Complete Genome Sequence of Stenotrophomonas pavanii strain Y.</title>
        <authorList>
            <person name="Dohra H."/>
            <person name="Mohad Din A.R.J."/>
            <person name="Suzuki K."/>
            <person name="Fatma A."/>
            <person name="Honjyo M."/>
            <person name="Nishimura T."/>
            <person name="Moriuch R."/>
            <person name="Masuda K."/>
            <person name="Minoura A."/>
            <person name="Tashiro Y."/>
            <person name="Futamata H."/>
        </authorList>
    </citation>
    <scope>NUCLEOTIDE SEQUENCE [LARGE SCALE GENOMIC DNA]</scope>
    <source>
        <strain evidence="3">Y</strain>
    </source>
</reference>
<feature type="signal peptide" evidence="1">
    <location>
        <begin position="1"/>
        <end position="27"/>
    </location>
</feature>
<proteinExistence type="predicted"/>
<protein>
    <recommendedName>
        <fullName evidence="4">Sel1 repeat family protein</fullName>
    </recommendedName>
</protein>
<evidence type="ECO:0000313" key="3">
    <source>
        <dbReference type="Proteomes" id="UP000825066"/>
    </source>
</evidence>
<feature type="chain" id="PRO_5045665886" description="Sel1 repeat family protein" evidence="1">
    <location>
        <begin position="28"/>
        <end position="541"/>
    </location>
</feature>
<evidence type="ECO:0000256" key="1">
    <source>
        <dbReference type="SAM" id="SignalP"/>
    </source>
</evidence>
<evidence type="ECO:0008006" key="4">
    <source>
        <dbReference type="Google" id="ProtNLM"/>
    </source>
</evidence>
<keyword evidence="3" id="KW-1185">Reference proteome</keyword>
<gene>
    <name evidence="2" type="ORF">STNY_R41220</name>
</gene>
<keyword evidence="1" id="KW-0732">Signal</keyword>
<dbReference type="Proteomes" id="UP000825066">
    <property type="component" value="Chromosome"/>
</dbReference>
<organism evidence="2 3">
    <name type="scientific">Stenotrophomonas pavanii</name>
    <dbReference type="NCBI Taxonomy" id="487698"/>
    <lineage>
        <taxon>Bacteria</taxon>
        <taxon>Pseudomonadati</taxon>
        <taxon>Pseudomonadota</taxon>
        <taxon>Gammaproteobacteria</taxon>
        <taxon>Lysobacterales</taxon>
        <taxon>Lysobacteraceae</taxon>
        <taxon>Stenotrophomonas</taxon>
    </lineage>
</organism>
<name>A0ABM7R8R1_9GAMM</name>